<comment type="caution">
    <text evidence="18">The sequence shown here is derived from an EMBL/GenBank/DDBJ whole genome shotgun (WGS) entry which is preliminary data.</text>
</comment>
<keyword evidence="9" id="KW-0460">Magnesium</keyword>
<keyword evidence="7" id="KW-0547">Nucleotide-binding</keyword>
<keyword evidence="13 14" id="KW-0456">Lyase</keyword>
<dbReference type="GO" id="GO:0035556">
    <property type="term" value="P:intracellular signal transduction"/>
    <property type="evidence" value="ECO:0007669"/>
    <property type="project" value="InterPro"/>
</dbReference>
<dbReference type="Pfam" id="PF00211">
    <property type="entry name" value="Guanylate_cyc"/>
    <property type="match status" value="2"/>
</dbReference>
<dbReference type="GO" id="GO:0004016">
    <property type="term" value="F:adenylate cyclase activity"/>
    <property type="evidence" value="ECO:0007669"/>
    <property type="project" value="UniProtKB-EC"/>
</dbReference>
<reference evidence="18 19" key="1">
    <citation type="submission" date="2024-03" db="EMBL/GenBank/DDBJ databases">
        <title>Adaptation during the transition from Ophiocordyceps entomopathogen to insect associate is accompanied by gene loss and intensified selection.</title>
        <authorList>
            <person name="Ward C.M."/>
            <person name="Onetto C.A."/>
            <person name="Borneman A.R."/>
        </authorList>
    </citation>
    <scope>NUCLEOTIDE SEQUENCE [LARGE SCALE GENOMIC DNA]</scope>
    <source>
        <strain evidence="18">AWRI1</strain>
        <tissue evidence="18">Single Adult Female</tissue>
    </source>
</reference>
<dbReference type="PANTHER" id="PTHR45627:SF1">
    <property type="entry name" value="ADENYLATE CYCLASE TYPE 8"/>
    <property type="match status" value="1"/>
</dbReference>
<dbReference type="GO" id="GO:0046872">
    <property type="term" value="F:metal ion binding"/>
    <property type="evidence" value="ECO:0007669"/>
    <property type="project" value="UniProtKB-KW"/>
</dbReference>
<feature type="transmembrane region" description="Helical" evidence="16">
    <location>
        <begin position="326"/>
        <end position="343"/>
    </location>
</feature>
<comment type="catalytic activity">
    <reaction evidence="1">
        <text>ATP = 3',5'-cyclic AMP + diphosphate</text>
        <dbReference type="Rhea" id="RHEA:15389"/>
        <dbReference type="ChEBI" id="CHEBI:30616"/>
        <dbReference type="ChEBI" id="CHEBI:33019"/>
        <dbReference type="ChEBI" id="CHEBI:58165"/>
        <dbReference type="EC" id="4.6.1.1"/>
    </reaction>
</comment>
<feature type="region of interest" description="Disordered" evidence="15">
    <location>
        <begin position="905"/>
        <end position="934"/>
    </location>
</feature>
<comment type="similarity">
    <text evidence="14">Belongs to the adenylyl cyclase class-4/guanylyl cyclase family.</text>
</comment>
<evidence type="ECO:0000259" key="17">
    <source>
        <dbReference type="PROSITE" id="PS50125"/>
    </source>
</evidence>
<feature type="transmembrane region" description="Helical" evidence="16">
    <location>
        <begin position="391"/>
        <end position="415"/>
    </location>
</feature>
<dbReference type="InterPro" id="IPR018297">
    <property type="entry name" value="A/G_cyclase_CS"/>
</dbReference>
<dbReference type="GO" id="GO:0006171">
    <property type="term" value="P:cAMP biosynthetic process"/>
    <property type="evidence" value="ECO:0007669"/>
    <property type="project" value="UniProtKB-KW"/>
</dbReference>
<dbReference type="Pfam" id="PF06327">
    <property type="entry name" value="Adcy_cons_dom"/>
    <property type="match status" value="1"/>
</dbReference>
<evidence type="ECO:0000256" key="5">
    <source>
        <dbReference type="ARBA" id="ARBA00022692"/>
    </source>
</evidence>
<evidence type="ECO:0000256" key="12">
    <source>
        <dbReference type="ARBA" id="ARBA00023136"/>
    </source>
</evidence>
<dbReference type="GO" id="GO:0005524">
    <property type="term" value="F:ATP binding"/>
    <property type="evidence" value="ECO:0007669"/>
    <property type="project" value="UniProtKB-KW"/>
</dbReference>
<keyword evidence="19" id="KW-1185">Reference proteome</keyword>
<dbReference type="EC" id="4.6.1.1" evidence="4"/>
<dbReference type="SUPFAM" id="SSF55073">
    <property type="entry name" value="Nucleotide cyclase"/>
    <property type="match status" value="2"/>
</dbReference>
<dbReference type="FunFam" id="3.30.70.1230:FF:000032">
    <property type="entry name" value="Adenylyl cyclase 78C"/>
    <property type="match status" value="1"/>
</dbReference>
<dbReference type="Gene3D" id="3.30.70.1230">
    <property type="entry name" value="Nucleotide cyclase"/>
    <property type="match status" value="2"/>
</dbReference>
<dbReference type="PANTHER" id="PTHR45627">
    <property type="entry name" value="ADENYLATE CYCLASE TYPE 1"/>
    <property type="match status" value="1"/>
</dbReference>
<accession>A0AAN9TKC7</accession>
<dbReference type="FunFam" id="3.30.70.1230:FF:000095">
    <property type="entry name" value="Adenylate cyclase, putative"/>
    <property type="match status" value="1"/>
</dbReference>
<dbReference type="GO" id="GO:0007189">
    <property type="term" value="P:adenylate cyclase-activating G protein-coupled receptor signaling pathway"/>
    <property type="evidence" value="ECO:0007669"/>
    <property type="project" value="TreeGrafter"/>
</dbReference>
<name>A0AAN9TKC7_9HEMI</name>
<organism evidence="18 19">
    <name type="scientific">Parthenolecanium corni</name>
    <dbReference type="NCBI Taxonomy" id="536013"/>
    <lineage>
        <taxon>Eukaryota</taxon>
        <taxon>Metazoa</taxon>
        <taxon>Ecdysozoa</taxon>
        <taxon>Arthropoda</taxon>
        <taxon>Hexapoda</taxon>
        <taxon>Insecta</taxon>
        <taxon>Pterygota</taxon>
        <taxon>Neoptera</taxon>
        <taxon>Paraneoptera</taxon>
        <taxon>Hemiptera</taxon>
        <taxon>Sternorrhyncha</taxon>
        <taxon>Coccoidea</taxon>
        <taxon>Coccidae</taxon>
        <taxon>Parthenolecanium</taxon>
    </lineage>
</organism>
<sequence length="1105" mass="125011">MEWASQCSAQELVRVLNDLFAKFDKLAAENHCLRIKLLGDCYYCVSGLPSARPDHAVCCVEMGLHMITAIQDVKRKLNVDLNMRIGIHSGSVLCGVLGLRKWQFDVWSYDVTLANHLESGGLPGRVHISKATLDCLPNAYEVEPGYGGTRDSYLKDHEIETFLIKKEEPTKLRRRYINSNGRSRLWSEDDRFSPISANHHFSPEKTDQNCRDGIVKKLEDNGSYTRHFSDFENTFEWTPEIPFENLSSSVQELDEVQENNEIKGISQSMTPTTQEQIDNIIDHCIEIESNERMRKEHVNRWTLRFNQPDLEEKFCQLREDMFKSNIICCFVVWLFVVFCQVVMLPWSYFVSLGLLLTTLVLSCALMLAMAEEFEIFPKQLQNISSILVRNRAFRTFFICSIVTLMCFASTLSLILNPSAYVFHNHSPTSDVILPSTVDLFQTIGPTAEKLISSKVERNDNLPLIISPEIPRAIYKSFSHERKKSKRYHQKSRTYDRRDVEGVRSSWKIRRRKRATNEKHFENHNQTQNTEEVVTPKAANKYCLHPEYLVYTWVLSLIALATTLKLYFLIKTLLAVLMVAVYALFILVFYPQVFACAHLHEPMEVPVSSQMLLLLSAFLILVAYHARLVEVTSRLDFLWKRDAERELAEMRETRKNNRQLLRNILPDHVANHFLAQDRHADELYSQSRTNVGVMFASIPNFTEFYSEDVNKGVECIRLLNEIIVDFDELLEEPRFNSIEKIKTVGASYMAASGLNPTHRPGEDEYAHICALVDFALAMKSSLQDVNKHSFNNFQLRVGISSGPLVGGVIGARKPVYDIWGNTVNEASRMDSTGAMGRIQVPKETAKILMKRGYNVEYRGLVAVKGKGEMETFFVNGRDGTPTGFIRQPSQHNSLAAVVFGMVQSRKRHHTVKRPSNKDGNAVGLSRAKSHHVHSRSQFIADTGHTARLVSFSSFRLSNRSFGNPLRRSTLKGGPRCPGTHQPNNQTRSYSNIHQLTVDSASTRTVNSSNGLIHSTSYLQHSAPHTPLGGDTVHSSTTTILPADCAGNRNSSSSNGNSNVIIRNCRSASPNMDAGGLSPVTPTNLSFSISNFNSSPMHLDQLSQISR</sequence>
<evidence type="ECO:0000256" key="1">
    <source>
        <dbReference type="ARBA" id="ARBA00001593"/>
    </source>
</evidence>
<evidence type="ECO:0000256" key="8">
    <source>
        <dbReference type="ARBA" id="ARBA00022840"/>
    </source>
</evidence>
<feature type="transmembrane region" description="Helical" evidence="16">
    <location>
        <begin position="349"/>
        <end position="370"/>
    </location>
</feature>
<feature type="domain" description="Guanylate cyclase" evidence="17">
    <location>
        <begin position="691"/>
        <end position="829"/>
    </location>
</feature>
<gene>
    <name evidence="18" type="ORF">V9T40_012403</name>
</gene>
<evidence type="ECO:0000256" key="9">
    <source>
        <dbReference type="ARBA" id="ARBA00022842"/>
    </source>
</evidence>
<protein>
    <recommendedName>
        <fullName evidence="4">adenylate cyclase</fullName>
        <ecNumber evidence="4">4.6.1.1</ecNumber>
    </recommendedName>
</protein>
<keyword evidence="8" id="KW-0067">ATP-binding</keyword>
<evidence type="ECO:0000256" key="16">
    <source>
        <dbReference type="SAM" id="Phobius"/>
    </source>
</evidence>
<dbReference type="InterPro" id="IPR009398">
    <property type="entry name" value="Adcy_conserved_dom"/>
</dbReference>
<evidence type="ECO:0000256" key="13">
    <source>
        <dbReference type="ARBA" id="ARBA00023239"/>
    </source>
</evidence>
<evidence type="ECO:0000313" key="19">
    <source>
        <dbReference type="Proteomes" id="UP001367676"/>
    </source>
</evidence>
<keyword evidence="12 16" id="KW-0472">Membrane</keyword>
<keyword evidence="5 16" id="KW-0812">Transmembrane</keyword>
<dbReference type="InterPro" id="IPR001054">
    <property type="entry name" value="A/G_cyclase"/>
</dbReference>
<feature type="region of interest" description="Disordered" evidence="15">
    <location>
        <begin position="962"/>
        <end position="989"/>
    </location>
</feature>
<dbReference type="PROSITE" id="PS00452">
    <property type="entry name" value="GUANYLATE_CYCLASE_1"/>
    <property type="match status" value="1"/>
</dbReference>
<dbReference type="Proteomes" id="UP001367676">
    <property type="component" value="Unassembled WGS sequence"/>
</dbReference>
<feature type="domain" description="Guanylate cyclase" evidence="17">
    <location>
        <begin position="1"/>
        <end position="118"/>
    </location>
</feature>
<evidence type="ECO:0000256" key="2">
    <source>
        <dbReference type="ARBA" id="ARBA00001946"/>
    </source>
</evidence>
<feature type="transmembrane region" description="Helical" evidence="16">
    <location>
        <begin position="574"/>
        <end position="594"/>
    </location>
</feature>
<proteinExistence type="inferred from homology"/>
<dbReference type="GO" id="GO:0005886">
    <property type="term" value="C:plasma membrane"/>
    <property type="evidence" value="ECO:0007669"/>
    <property type="project" value="InterPro"/>
</dbReference>
<evidence type="ECO:0000256" key="3">
    <source>
        <dbReference type="ARBA" id="ARBA00004141"/>
    </source>
</evidence>
<evidence type="ECO:0000256" key="10">
    <source>
        <dbReference type="ARBA" id="ARBA00022989"/>
    </source>
</evidence>
<dbReference type="InterPro" id="IPR029787">
    <property type="entry name" value="Nucleotide_cyclase"/>
</dbReference>
<evidence type="ECO:0000256" key="6">
    <source>
        <dbReference type="ARBA" id="ARBA00022723"/>
    </source>
</evidence>
<feature type="compositionally biased region" description="Polar residues" evidence="15">
    <location>
        <begin position="979"/>
        <end position="989"/>
    </location>
</feature>
<dbReference type="PROSITE" id="PS50125">
    <property type="entry name" value="GUANYLATE_CYCLASE_2"/>
    <property type="match status" value="2"/>
</dbReference>
<evidence type="ECO:0000313" key="18">
    <source>
        <dbReference type="EMBL" id="KAK7576117.1"/>
    </source>
</evidence>
<evidence type="ECO:0000256" key="7">
    <source>
        <dbReference type="ARBA" id="ARBA00022741"/>
    </source>
</evidence>
<comment type="subcellular location">
    <subcellularLocation>
        <location evidence="3">Membrane</location>
        <topology evidence="3">Multi-pass membrane protein</topology>
    </subcellularLocation>
</comment>
<evidence type="ECO:0000256" key="4">
    <source>
        <dbReference type="ARBA" id="ARBA00012201"/>
    </source>
</evidence>
<keyword evidence="10 16" id="KW-1133">Transmembrane helix</keyword>
<dbReference type="EMBL" id="JBBCAQ010000036">
    <property type="protein sequence ID" value="KAK7576117.1"/>
    <property type="molecule type" value="Genomic_DNA"/>
</dbReference>
<feature type="transmembrane region" description="Helical" evidence="16">
    <location>
        <begin position="606"/>
        <end position="625"/>
    </location>
</feature>
<keyword evidence="11" id="KW-0115">cAMP biosynthesis</keyword>
<dbReference type="AlphaFoldDB" id="A0AAN9TKC7"/>
<evidence type="ECO:0000256" key="14">
    <source>
        <dbReference type="RuleBase" id="RU000405"/>
    </source>
</evidence>
<keyword evidence="6" id="KW-0479">Metal-binding</keyword>
<dbReference type="SMART" id="SM00044">
    <property type="entry name" value="CYCc"/>
    <property type="match status" value="2"/>
</dbReference>
<evidence type="ECO:0000256" key="11">
    <source>
        <dbReference type="ARBA" id="ARBA00022998"/>
    </source>
</evidence>
<comment type="cofactor">
    <cofactor evidence="2">
        <name>Mg(2+)</name>
        <dbReference type="ChEBI" id="CHEBI:18420"/>
    </cofactor>
</comment>
<dbReference type="CDD" id="cd07302">
    <property type="entry name" value="CHD"/>
    <property type="match status" value="2"/>
</dbReference>
<evidence type="ECO:0000256" key="15">
    <source>
        <dbReference type="SAM" id="MobiDB-lite"/>
    </source>
</evidence>
<feature type="transmembrane region" description="Helical" evidence="16">
    <location>
        <begin position="547"/>
        <end position="567"/>
    </location>
</feature>